<dbReference type="SUPFAM" id="SSF46785">
    <property type="entry name" value="Winged helix' DNA-binding domain"/>
    <property type="match status" value="1"/>
</dbReference>
<evidence type="ECO:0000313" key="7">
    <source>
        <dbReference type="Proteomes" id="UP000281118"/>
    </source>
</evidence>
<dbReference type="PANTHER" id="PTHR30419">
    <property type="entry name" value="HTH-TYPE TRANSCRIPTIONAL REGULATOR YBHD"/>
    <property type="match status" value="1"/>
</dbReference>
<dbReference type="GO" id="GO:0003700">
    <property type="term" value="F:DNA-binding transcription factor activity"/>
    <property type="evidence" value="ECO:0007669"/>
    <property type="project" value="InterPro"/>
</dbReference>
<dbReference type="OrthoDB" id="9785974at2"/>
<dbReference type="RefSeq" id="WP_126021943.1">
    <property type="nucleotide sequence ID" value="NZ_RXFT01000004.1"/>
</dbReference>
<dbReference type="PANTHER" id="PTHR30419:SF2">
    <property type="entry name" value="LYSR FAMILY TRANSCRIPTIONAL REGULATOR"/>
    <property type="match status" value="1"/>
</dbReference>
<sequence length="306" mass="32966">MANPINPARVDFVTLRLFCAVAQSGSITKGAEACHLALSAASRRLSDFEAATGSKLLERSSQGIALTPAGHVAMQHAMRLFQGFEQFSSELGDYSSGVRGHVRLWANMSALTEFLPTTLATFLAQHPDIRVEVEEQLSGDIVRALVDGLADVGVFAENTPAYGLDVQPFQTDELVVLCARQHPLARSRVKQTSFKACLAHEFVGLNRSSSLLELTSRAAEQAGIPMRLRVQVRSFDAMCHMIAANLGIGVVPLAACKAQVEALDLKVVRLSDAWATRRLLMATKTGAELSPATRLLVGQLLKQAST</sequence>
<evidence type="ECO:0000256" key="4">
    <source>
        <dbReference type="ARBA" id="ARBA00023163"/>
    </source>
</evidence>
<dbReference type="Pfam" id="PF00126">
    <property type="entry name" value="HTH_1"/>
    <property type="match status" value="1"/>
</dbReference>
<evidence type="ECO:0000256" key="2">
    <source>
        <dbReference type="ARBA" id="ARBA00023015"/>
    </source>
</evidence>
<evidence type="ECO:0000256" key="3">
    <source>
        <dbReference type="ARBA" id="ARBA00023125"/>
    </source>
</evidence>
<dbReference type="GO" id="GO:0005829">
    <property type="term" value="C:cytosol"/>
    <property type="evidence" value="ECO:0007669"/>
    <property type="project" value="TreeGrafter"/>
</dbReference>
<feature type="domain" description="HTH lysR-type" evidence="5">
    <location>
        <begin position="15"/>
        <end position="67"/>
    </location>
</feature>
<accession>A0A3S0Z9B9</accession>
<comment type="similarity">
    <text evidence="1">Belongs to the LysR transcriptional regulatory family.</text>
</comment>
<dbReference type="InterPro" id="IPR036388">
    <property type="entry name" value="WH-like_DNA-bd_sf"/>
</dbReference>
<keyword evidence="3" id="KW-0238">DNA-binding</keyword>
<keyword evidence="2" id="KW-0805">Transcription regulation</keyword>
<evidence type="ECO:0000256" key="1">
    <source>
        <dbReference type="ARBA" id="ARBA00009437"/>
    </source>
</evidence>
<dbReference type="SUPFAM" id="SSF53850">
    <property type="entry name" value="Periplasmic binding protein-like II"/>
    <property type="match status" value="1"/>
</dbReference>
<evidence type="ECO:0000313" key="6">
    <source>
        <dbReference type="EMBL" id="RUR67788.1"/>
    </source>
</evidence>
<dbReference type="AlphaFoldDB" id="A0A3S0Z9B9"/>
<dbReference type="Gene3D" id="3.40.190.290">
    <property type="match status" value="1"/>
</dbReference>
<dbReference type="CDD" id="cd08421">
    <property type="entry name" value="PBP2_LTTR_like_1"/>
    <property type="match status" value="1"/>
</dbReference>
<dbReference type="InterPro" id="IPR036390">
    <property type="entry name" value="WH_DNA-bd_sf"/>
</dbReference>
<keyword evidence="4" id="KW-0804">Transcription</keyword>
<reference evidence="6 7" key="1">
    <citation type="submission" date="2018-12" db="EMBL/GenBank/DDBJ databases">
        <title>The genome sequences of Variovorax guangxiensis DSM 27352.</title>
        <authorList>
            <person name="Gao J."/>
            <person name="Sun J."/>
        </authorList>
    </citation>
    <scope>NUCLEOTIDE SEQUENCE [LARGE SCALE GENOMIC DNA]</scope>
    <source>
        <strain evidence="6 7">DSM 27352</strain>
    </source>
</reference>
<comment type="caution">
    <text evidence="6">The sequence shown here is derived from an EMBL/GenBank/DDBJ whole genome shotgun (WGS) entry which is preliminary data.</text>
</comment>
<dbReference type="InterPro" id="IPR050950">
    <property type="entry name" value="HTH-type_LysR_regulators"/>
</dbReference>
<dbReference type="Pfam" id="PF03466">
    <property type="entry name" value="LysR_substrate"/>
    <property type="match status" value="1"/>
</dbReference>
<dbReference type="Proteomes" id="UP000281118">
    <property type="component" value="Unassembled WGS sequence"/>
</dbReference>
<protein>
    <submittedName>
        <fullName evidence="6">LysR family transcriptional regulator</fullName>
    </submittedName>
</protein>
<organism evidence="6 7">
    <name type="scientific">Variovorax guangxiensis</name>
    <dbReference type="NCBI Taxonomy" id="1775474"/>
    <lineage>
        <taxon>Bacteria</taxon>
        <taxon>Pseudomonadati</taxon>
        <taxon>Pseudomonadota</taxon>
        <taxon>Betaproteobacteria</taxon>
        <taxon>Burkholderiales</taxon>
        <taxon>Comamonadaceae</taxon>
        <taxon>Variovorax</taxon>
    </lineage>
</organism>
<dbReference type="PROSITE" id="PS50931">
    <property type="entry name" value="HTH_LYSR"/>
    <property type="match status" value="1"/>
</dbReference>
<dbReference type="InterPro" id="IPR005119">
    <property type="entry name" value="LysR_subst-bd"/>
</dbReference>
<dbReference type="EMBL" id="RXFT01000004">
    <property type="protein sequence ID" value="RUR67788.1"/>
    <property type="molecule type" value="Genomic_DNA"/>
</dbReference>
<dbReference type="Gene3D" id="1.10.10.10">
    <property type="entry name" value="Winged helix-like DNA-binding domain superfamily/Winged helix DNA-binding domain"/>
    <property type="match status" value="1"/>
</dbReference>
<proteinExistence type="inferred from homology"/>
<name>A0A3S0Z9B9_9BURK</name>
<evidence type="ECO:0000259" key="5">
    <source>
        <dbReference type="PROSITE" id="PS50931"/>
    </source>
</evidence>
<dbReference type="InterPro" id="IPR000847">
    <property type="entry name" value="LysR_HTH_N"/>
</dbReference>
<dbReference type="GO" id="GO:0003677">
    <property type="term" value="F:DNA binding"/>
    <property type="evidence" value="ECO:0007669"/>
    <property type="project" value="UniProtKB-KW"/>
</dbReference>
<gene>
    <name evidence="6" type="ORF">EJP67_12050</name>
</gene>